<dbReference type="PANTHER" id="PTHR19308:SF39">
    <property type="entry name" value="PHOSPHATIDYLCHOLINE TRANSFER PROTEIN"/>
    <property type="match status" value="1"/>
</dbReference>
<keyword evidence="2" id="KW-0472">Membrane</keyword>
<accession>A0A830HLL8</accession>
<dbReference type="InterPro" id="IPR002913">
    <property type="entry name" value="START_lipid-bd_dom"/>
</dbReference>
<dbReference type="InterPro" id="IPR051213">
    <property type="entry name" value="START_lipid_transfer"/>
</dbReference>
<dbReference type="Gene3D" id="3.30.530.20">
    <property type="match status" value="1"/>
</dbReference>
<evidence type="ECO:0000256" key="2">
    <source>
        <dbReference type="SAM" id="Phobius"/>
    </source>
</evidence>
<feature type="domain" description="START" evidence="3">
    <location>
        <begin position="169"/>
        <end position="361"/>
    </location>
</feature>
<keyword evidence="2" id="KW-0812">Transmembrane</keyword>
<protein>
    <recommendedName>
        <fullName evidence="3">START domain-containing protein</fullName>
    </recommendedName>
</protein>
<proteinExistence type="predicted"/>
<keyword evidence="2" id="KW-1133">Transmembrane helix</keyword>
<dbReference type="OrthoDB" id="495907at2759"/>
<dbReference type="InterPro" id="IPR023393">
    <property type="entry name" value="START-like_dom_sf"/>
</dbReference>
<evidence type="ECO:0000259" key="3">
    <source>
        <dbReference type="PROSITE" id="PS50848"/>
    </source>
</evidence>
<dbReference type="PROSITE" id="PS50848">
    <property type="entry name" value="START"/>
    <property type="match status" value="1"/>
</dbReference>
<dbReference type="Proteomes" id="UP000660262">
    <property type="component" value="Unassembled WGS sequence"/>
</dbReference>
<feature type="compositionally biased region" description="Polar residues" evidence="1">
    <location>
        <begin position="100"/>
        <end position="111"/>
    </location>
</feature>
<comment type="caution">
    <text evidence="4">The sequence shown here is derived from an EMBL/GenBank/DDBJ whole genome shotgun (WGS) entry which is preliminary data.</text>
</comment>
<gene>
    <name evidence="4" type="ORF">PPROV_000651400</name>
</gene>
<dbReference type="Pfam" id="PF01852">
    <property type="entry name" value="START"/>
    <property type="match status" value="1"/>
</dbReference>
<evidence type="ECO:0000313" key="5">
    <source>
        <dbReference type="Proteomes" id="UP000660262"/>
    </source>
</evidence>
<feature type="transmembrane region" description="Helical" evidence="2">
    <location>
        <begin position="20"/>
        <end position="38"/>
    </location>
</feature>
<evidence type="ECO:0000313" key="4">
    <source>
        <dbReference type="EMBL" id="GHP07772.1"/>
    </source>
</evidence>
<reference evidence="4" key="1">
    <citation type="submission" date="2020-10" db="EMBL/GenBank/DDBJ databases">
        <title>Unveiling of a novel bifunctional photoreceptor, Dualchrome1, isolated from a cosmopolitan green alga.</title>
        <authorList>
            <person name="Suzuki S."/>
            <person name="Kawachi M."/>
        </authorList>
    </citation>
    <scope>NUCLEOTIDE SEQUENCE</scope>
    <source>
        <strain evidence="4">NIES 2893</strain>
    </source>
</reference>
<keyword evidence="5" id="KW-1185">Reference proteome</keyword>
<dbReference type="AlphaFoldDB" id="A0A830HLL8"/>
<organism evidence="4 5">
    <name type="scientific">Pycnococcus provasolii</name>
    <dbReference type="NCBI Taxonomy" id="41880"/>
    <lineage>
        <taxon>Eukaryota</taxon>
        <taxon>Viridiplantae</taxon>
        <taxon>Chlorophyta</taxon>
        <taxon>Pseudoscourfieldiophyceae</taxon>
        <taxon>Pseudoscourfieldiales</taxon>
        <taxon>Pycnococcaceae</taxon>
        <taxon>Pycnococcus</taxon>
    </lineage>
</organism>
<name>A0A830HLL8_9CHLO</name>
<sequence>MNAPNNNSHGHDSTAELASLALWFFFWQSLGGLLWLALSQTSVPSFLANATRFSGTASAAVSGWLTNTWAGRIYYTISAVVAGWHLRSFVDSRNLFVTNDRQSSSKNSNAKIVQKPTAAAAKPGVANTLAPAKEEAPREAQPSPSPSAATEVTKDDLGAFMRTLDGRDDEGAWAMLMTRNSRAQRYVACRRDPASGGSTQYYSTTTTHGVKPLDVVHFYYDDARRLRWDDLLRSARRIDGTDPVNGADVVYWERRFPVCSNRDYVIARRTFRVGETYYCVTKGVTHASCPTVHNLWRVTEFFSCWRVREVPWDDSGSMAVETTLFHTEELGLPRSLAKLAVKVGMPTFVGRIEPSLRELSRKRAIASGAMLAPAPSDEAEYSSDECDGSSVCSSGAYSEQHPVSVDETRRTAPTTQKWLRAGMGVTLALLLSQQSISGAIISGVLIRWRNRRNNGAR</sequence>
<dbReference type="GO" id="GO:0008289">
    <property type="term" value="F:lipid binding"/>
    <property type="evidence" value="ECO:0007669"/>
    <property type="project" value="InterPro"/>
</dbReference>
<dbReference type="PANTHER" id="PTHR19308">
    <property type="entry name" value="PHOSPHATIDYLCHOLINE TRANSFER PROTEIN"/>
    <property type="match status" value="1"/>
</dbReference>
<dbReference type="GO" id="GO:0005737">
    <property type="term" value="C:cytoplasm"/>
    <property type="evidence" value="ECO:0007669"/>
    <property type="project" value="UniProtKB-ARBA"/>
</dbReference>
<evidence type="ECO:0000256" key="1">
    <source>
        <dbReference type="SAM" id="MobiDB-lite"/>
    </source>
</evidence>
<dbReference type="SUPFAM" id="SSF55961">
    <property type="entry name" value="Bet v1-like"/>
    <property type="match status" value="1"/>
</dbReference>
<feature type="region of interest" description="Disordered" evidence="1">
    <location>
        <begin position="100"/>
        <end position="152"/>
    </location>
</feature>
<dbReference type="EMBL" id="BNJQ01000018">
    <property type="protein sequence ID" value="GHP07772.1"/>
    <property type="molecule type" value="Genomic_DNA"/>
</dbReference>